<keyword evidence="8 11" id="KW-0472">Membrane</keyword>
<evidence type="ECO:0000256" key="4">
    <source>
        <dbReference type="ARBA" id="ARBA00022679"/>
    </source>
</evidence>
<dbReference type="GO" id="GO:0048680">
    <property type="term" value="P:positive regulation of axon regeneration"/>
    <property type="evidence" value="ECO:0007669"/>
    <property type="project" value="UniProtKB-ARBA"/>
</dbReference>
<dbReference type="Gene3D" id="3.30.200.20">
    <property type="entry name" value="Phosphorylase Kinase, domain 1"/>
    <property type="match status" value="1"/>
</dbReference>
<keyword evidence="5" id="KW-0547">Nucleotide-binding</keyword>
<accession>A0A914DV44</accession>
<protein>
    <recommendedName>
        <fullName evidence="3">receptor protein-tyrosine kinase</fullName>
        <ecNumber evidence="3">2.7.10.1</ecNumber>
    </recommendedName>
</protein>
<keyword evidence="9" id="KW-0829">Tyrosine-protein kinase</keyword>
<evidence type="ECO:0000256" key="9">
    <source>
        <dbReference type="ARBA" id="ARBA00023137"/>
    </source>
</evidence>
<evidence type="ECO:0000256" key="8">
    <source>
        <dbReference type="ARBA" id="ARBA00023136"/>
    </source>
</evidence>
<dbReference type="SUPFAM" id="SSF57184">
    <property type="entry name" value="Growth factor receptor domain"/>
    <property type="match status" value="1"/>
</dbReference>
<dbReference type="InterPro" id="IPR056073">
    <property type="entry name" value="DUF7656"/>
</dbReference>
<evidence type="ECO:0000259" key="13">
    <source>
        <dbReference type="PROSITE" id="PS50011"/>
    </source>
</evidence>
<dbReference type="GO" id="GO:0004714">
    <property type="term" value="F:transmembrane receptor protein tyrosine kinase activity"/>
    <property type="evidence" value="ECO:0007669"/>
    <property type="project" value="UniProtKB-EC"/>
</dbReference>
<dbReference type="Proteomes" id="UP000887540">
    <property type="component" value="Unplaced"/>
</dbReference>
<evidence type="ECO:0000313" key="14">
    <source>
        <dbReference type="Proteomes" id="UP000887540"/>
    </source>
</evidence>
<dbReference type="PANTHER" id="PTHR24416:SF611">
    <property type="entry name" value="TYROSINE-PROTEIN KINASE TRANSMEMBRANE RECEPTOR ROR"/>
    <property type="match status" value="1"/>
</dbReference>
<dbReference type="InterPro" id="IPR011009">
    <property type="entry name" value="Kinase-like_dom_sf"/>
</dbReference>
<evidence type="ECO:0000256" key="5">
    <source>
        <dbReference type="ARBA" id="ARBA00022741"/>
    </source>
</evidence>
<dbReference type="GO" id="GO:0012505">
    <property type="term" value="C:endomembrane system"/>
    <property type="evidence" value="ECO:0007669"/>
    <property type="project" value="UniProtKB-SubCell"/>
</dbReference>
<evidence type="ECO:0000256" key="11">
    <source>
        <dbReference type="SAM" id="Phobius"/>
    </source>
</evidence>
<dbReference type="InterPro" id="IPR009030">
    <property type="entry name" value="Growth_fac_rcpt_cys_sf"/>
</dbReference>
<evidence type="ECO:0000256" key="12">
    <source>
        <dbReference type="SAM" id="SignalP"/>
    </source>
</evidence>
<feature type="domain" description="Protein kinase" evidence="13">
    <location>
        <begin position="286"/>
        <end position="547"/>
    </location>
</feature>
<keyword evidence="7" id="KW-0067">ATP-binding</keyword>
<evidence type="ECO:0000256" key="6">
    <source>
        <dbReference type="ARBA" id="ARBA00022777"/>
    </source>
</evidence>
<evidence type="ECO:0000256" key="10">
    <source>
        <dbReference type="ARBA" id="ARBA00051243"/>
    </source>
</evidence>
<keyword evidence="6" id="KW-0418">Kinase</keyword>
<dbReference type="GO" id="GO:0043235">
    <property type="term" value="C:receptor complex"/>
    <property type="evidence" value="ECO:0007669"/>
    <property type="project" value="TreeGrafter"/>
</dbReference>
<evidence type="ECO:0000256" key="2">
    <source>
        <dbReference type="ARBA" id="ARBA00004479"/>
    </source>
</evidence>
<evidence type="ECO:0000313" key="15">
    <source>
        <dbReference type="WBParaSite" id="ACRNAN_scaffold4289.g25826.t1"/>
    </source>
</evidence>
<keyword evidence="4" id="KW-0808">Transferase</keyword>
<dbReference type="GO" id="GO:0005886">
    <property type="term" value="C:plasma membrane"/>
    <property type="evidence" value="ECO:0007669"/>
    <property type="project" value="TreeGrafter"/>
</dbReference>
<evidence type="ECO:0000256" key="3">
    <source>
        <dbReference type="ARBA" id="ARBA00011902"/>
    </source>
</evidence>
<dbReference type="CDD" id="cd00192">
    <property type="entry name" value="PTKc"/>
    <property type="match status" value="1"/>
</dbReference>
<dbReference type="PROSITE" id="PS00109">
    <property type="entry name" value="PROTEIN_KINASE_TYR"/>
    <property type="match status" value="1"/>
</dbReference>
<organism evidence="14 15">
    <name type="scientific">Acrobeloides nanus</name>
    <dbReference type="NCBI Taxonomy" id="290746"/>
    <lineage>
        <taxon>Eukaryota</taxon>
        <taxon>Metazoa</taxon>
        <taxon>Ecdysozoa</taxon>
        <taxon>Nematoda</taxon>
        <taxon>Chromadorea</taxon>
        <taxon>Rhabditida</taxon>
        <taxon>Tylenchina</taxon>
        <taxon>Cephalobomorpha</taxon>
        <taxon>Cephaloboidea</taxon>
        <taxon>Cephalobidae</taxon>
        <taxon>Acrobeloides</taxon>
    </lineage>
</organism>
<dbReference type="EC" id="2.7.10.1" evidence="3"/>
<dbReference type="GO" id="GO:0005524">
    <property type="term" value="F:ATP binding"/>
    <property type="evidence" value="ECO:0007669"/>
    <property type="project" value="UniProtKB-KW"/>
</dbReference>
<keyword evidence="12" id="KW-0732">Signal</keyword>
<reference evidence="15" key="1">
    <citation type="submission" date="2022-11" db="UniProtKB">
        <authorList>
            <consortium name="WormBaseParasite"/>
        </authorList>
    </citation>
    <scope>IDENTIFICATION</scope>
</reference>
<evidence type="ECO:0000256" key="1">
    <source>
        <dbReference type="ARBA" id="ARBA00004308"/>
    </source>
</evidence>
<dbReference type="SUPFAM" id="SSF56112">
    <property type="entry name" value="Protein kinase-like (PK-like)"/>
    <property type="match status" value="1"/>
</dbReference>
<dbReference type="PANTHER" id="PTHR24416">
    <property type="entry name" value="TYROSINE-PROTEIN KINASE RECEPTOR"/>
    <property type="match status" value="1"/>
</dbReference>
<dbReference type="InterPro" id="IPR000719">
    <property type="entry name" value="Prot_kinase_dom"/>
</dbReference>
<comment type="subcellular location">
    <subcellularLocation>
        <location evidence="1">Endomembrane system</location>
    </subcellularLocation>
    <subcellularLocation>
        <location evidence="2">Membrane</location>
        <topology evidence="2">Single-pass type I membrane protein</topology>
    </subcellularLocation>
</comment>
<proteinExistence type="predicted"/>
<dbReference type="FunFam" id="1.10.510.10:FF:001512">
    <property type="entry name" value="Receptor tyrosine-protein kinase erbB-2"/>
    <property type="match status" value="1"/>
</dbReference>
<dbReference type="PRINTS" id="PR00109">
    <property type="entry name" value="TYRKINASE"/>
</dbReference>
<feature type="signal peptide" evidence="12">
    <location>
        <begin position="1"/>
        <end position="17"/>
    </location>
</feature>
<feature type="transmembrane region" description="Helical" evidence="11">
    <location>
        <begin position="222"/>
        <end position="244"/>
    </location>
</feature>
<keyword evidence="11" id="KW-0812">Transmembrane</keyword>
<dbReference type="GO" id="GO:0007169">
    <property type="term" value="P:cell surface receptor protein tyrosine kinase signaling pathway"/>
    <property type="evidence" value="ECO:0007669"/>
    <property type="project" value="TreeGrafter"/>
</dbReference>
<dbReference type="Pfam" id="PF24676">
    <property type="entry name" value="DUF7656"/>
    <property type="match status" value="1"/>
</dbReference>
<sequence length="1938" mass="223913">MALYVIILICFIVIIATFKSEECDNQKCQSCPNGSDKCQMCMPNSYFKYRDNIYMDCFDRCPKRTYPKLQTEGMKECISCHPACKSKCSGPNSILGDGGCDDCVIANFTETSGQQKIYRCLNHTNNASENLCTDNNLIGYYPEPILNQTKTEFECKKCDPLCASCISGGTSVEKDKCRCAKGAVEKLIDNIMRCVKHEEIFFMEEQKTGLLRILNNWGTTPIFLAILSIGILLILVVVVVLFLLKKKLRRDSWTSQDHELVPLTEIPEQVSIEDNRFNLIPGNELKRDEKSLSSGHFGVVYRGTWLGRPVAIKVLKNQESSESVRNALNYEISIMHHVRGKHQHLHCLVGICLANNEIELVSELRMGSLKDYLRIKIKELTTRDLVRFCCQIADAMSYLESKEIIHGDLAVRNVLVKNKEHVEVSDFGLARYLRGRQGASYRGDAPLWWMSVECLENLIKTRVVDFTLQNDVWAFGVTCWEVFTFAHYNIPYHAQKIYTPEELLRFLKNGKRLEHVETCPSECYQLLLNSWMEKDQRMSFSHLHRSFETILASMPTVSVKAQQSTSNTAITPQDSLQILHQLAKIRPDFSFPYGACGLYPLLEAKLRKERSRYEKIDELLTSLMEFEIFLDHVKRNARNLSSEEEKLDSIKSCYKAVKDLQLEVLMESVGFQEFEELLINYKTMIEWQEKVKKIAEFIEDDLSSFVWKISYLQLFHSRNVQFIQNLQGLNNAQLEPTLFVIFVCWTDDWQLLSDNIDLFTAFLNTERQTLGFVDLCINEEFARYSSKTTIKFYINGQCIDDDVLSSVVWKNLTHIPQQTEPLTVIPKNEVNFTARCPKSTSGCISWKREWKCGTCDSLIKVGFNDMLYCICGQASGDGFQFRCGDPNHGLEYMQFEEDEMRRLLIEQAPKKEISIFIFGENTEWNESFAKALKNFIKPSKFECEDHGFIKIYKFFKSFRDFSIVVFPGLERIKDYWENGFLEILQKFPTINSMCVVLEPTLSELSLKFLHSLENFLGLGKDSTANLVVFEHCYSRETLVGTITNSLDYEQPHAKYFCLEMEAVNCLLNNEVGFEDQWPRTAQEMQKFFNYTLSTHPYKTSSAVERLTKIQKTFELTHAILKIGPKTELNISEVYAELEQVVELLVHMVYDNQHLLPSYDLFEDILYCYMQNEKKTFDGDTQALCFYKLLLRLYRQQRIKPTPQYYTIPHNYESELMKLYLLPNLGVKMKAIITNIKAKSTLQYLLAFYKMNGAVEKFKMKETAQVLTHLDILTYVITKGSGILTEDEVQTLEGAKQQVEEAYFSCVTNKTVKNGQILTQGCNFSADLEISKLAYKHFYVSNAKSEGIKTIRNHEDLQLEIQAKQKAYLLYFPDKIDSLFYKNFMLLCQLSEEQENTSSCFIYDSDHQTVKIEFYENGNYAVENVLEILKKPGTINHVEPAALVDEISPFENLLSLPCPGENCIKFKRKWTCSTCNKPLYFANNNNVYCNCGQNALNNIQFKCCYWLHKYFLPFQANPIEEQPLKPIKFLVLKENDLPLSHFINSMLNYTKFETFEEAKKSKVVSTKSTFNNSYITQIHRFSIKSREFHFIDSLQYTDNEETIEYAHVNSLGPIDGLFILLQINAPDSHRNLKQKLSTIIDICSNKNLVFFFAHDSYIPKIIQQQAEPLLEGISFDQQTAFSFFTEAYNELCEWHSGANLNSNLKLLSECWSNSRKAILRLLEACSQPPVKRISHASLLVLQKTLKLTENINDINLDILNRTNNNIHVQFNYWPMSSACKIVCLSEKCLRKYEQSEKIKISQCKDNGLVDVFEAGDETWAILQPKNKRIVKNLCKACNCLAKQHALTMLEELGVVEENASQLMEILLSEKVQLSRTQTKIESIIQRKLASISEIETIKEELFSMPRVGKDLYKLYIEQIRKTLKENLKNIEVINYIDSN</sequence>
<dbReference type="GO" id="GO:0061564">
    <property type="term" value="P:axon development"/>
    <property type="evidence" value="ECO:0007669"/>
    <property type="project" value="UniProtKB-ARBA"/>
</dbReference>
<keyword evidence="14" id="KW-1185">Reference proteome</keyword>
<dbReference type="Pfam" id="PF07714">
    <property type="entry name" value="PK_Tyr_Ser-Thr"/>
    <property type="match status" value="1"/>
</dbReference>
<name>A0A914DV44_9BILA</name>
<feature type="chain" id="PRO_5037035238" description="receptor protein-tyrosine kinase" evidence="12">
    <location>
        <begin position="18"/>
        <end position="1938"/>
    </location>
</feature>
<dbReference type="InterPro" id="IPR001245">
    <property type="entry name" value="Ser-Thr/Tyr_kinase_cat_dom"/>
</dbReference>
<dbReference type="Gene3D" id="1.10.510.10">
    <property type="entry name" value="Transferase(Phosphotransferase) domain 1"/>
    <property type="match status" value="1"/>
</dbReference>
<comment type="catalytic activity">
    <reaction evidence="10">
        <text>L-tyrosyl-[protein] + ATP = O-phospho-L-tyrosyl-[protein] + ADP + H(+)</text>
        <dbReference type="Rhea" id="RHEA:10596"/>
        <dbReference type="Rhea" id="RHEA-COMP:10136"/>
        <dbReference type="Rhea" id="RHEA-COMP:20101"/>
        <dbReference type="ChEBI" id="CHEBI:15378"/>
        <dbReference type="ChEBI" id="CHEBI:30616"/>
        <dbReference type="ChEBI" id="CHEBI:46858"/>
        <dbReference type="ChEBI" id="CHEBI:61978"/>
        <dbReference type="ChEBI" id="CHEBI:456216"/>
        <dbReference type="EC" id="2.7.10.1"/>
    </reaction>
</comment>
<keyword evidence="11" id="KW-1133">Transmembrane helix</keyword>
<dbReference type="PROSITE" id="PS50011">
    <property type="entry name" value="PROTEIN_KINASE_DOM"/>
    <property type="match status" value="1"/>
</dbReference>
<dbReference type="InterPro" id="IPR008266">
    <property type="entry name" value="Tyr_kinase_AS"/>
</dbReference>
<dbReference type="InterPro" id="IPR050122">
    <property type="entry name" value="RTK"/>
</dbReference>
<dbReference type="WBParaSite" id="ACRNAN_scaffold4289.g25826.t1">
    <property type="protein sequence ID" value="ACRNAN_scaffold4289.g25826.t1"/>
    <property type="gene ID" value="ACRNAN_scaffold4289.g25826"/>
</dbReference>
<evidence type="ECO:0000256" key="7">
    <source>
        <dbReference type="ARBA" id="ARBA00022840"/>
    </source>
</evidence>